<keyword evidence="3" id="KW-1185">Reference proteome</keyword>
<dbReference type="Proteomes" id="UP000321323">
    <property type="component" value="Chromosome"/>
</dbReference>
<reference evidence="2 3" key="1">
    <citation type="journal article" date="2019" name="Int. J. Syst. Evol. Microbiol.">
        <title>The Draft Whole-Genome Sequence of the Antibiotic Producer Empedobacter haloabium ATCC 31962 Provides Indications for Its Taxonomic Reclassification.</title>
        <authorList>
            <person name="Miess H."/>
            <person name="Arlt P."/>
            <person name="Apel A.K."/>
            <person name="Weber T."/>
            <person name="Nieselt K."/>
            <person name="Hanssen F."/>
            <person name="Czemmel S."/>
            <person name="Nahnsen S."/>
            <person name="Gross H."/>
        </authorList>
    </citation>
    <scope>NUCLEOTIDE SEQUENCE [LARGE SCALE GENOMIC DNA]</scope>
    <source>
        <strain evidence="2 3">ATCC 31962</strain>
    </source>
</reference>
<name>A0ABZ1UU60_9BURK</name>
<evidence type="ECO:0000313" key="3">
    <source>
        <dbReference type="Proteomes" id="UP000321323"/>
    </source>
</evidence>
<feature type="signal peptide" evidence="1">
    <location>
        <begin position="1"/>
        <end position="18"/>
    </location>
</feature>
<organism evidence="2 3">
    <name type="scientific">[Empedobacter] haloabium</name>
    <dbReference type="NCBI Taxonomy" id="592317"/>
    <lineage>
        <taxon>Bacteria</taxon>
        <taxon>Pseudomonadati</taxon>
        <taxon>Pseudomonadota</taxon>
        <taxon>Betaproteobacteria</taxon>
        <taxon>Burkholderiales</taxon>
        <taxon>Oxalobacteraceae</taxon>
        <taxon>Telluria group</taxon>
        <taxon>Telluria group incertae sedis</taxon>
    </lineage>
</organism>
<evidence type="ECO:0000313" key="2">
    <source>
        <dbReference type="EMBL" id="WUR15493.1"/>
    </source>
</evidence>
<proteinExistence type="predicted"/>
<dbReference type="EMBL" id="CP136508">
    <property type="protein sequence ID" value="WUR15493.1"/>
    <property type="molecule type" value="Genomic_DNA"/>
</dbReference>
<protein>
    <submittedName>
        <fullName evidence="2">Uncharacterized protein</fullName>
    </submittedName>
</protein>
<accession>A0ABZ1UU60</accession>
<keyword evidence="1" id="KW-0732">Signal</keyword>
<evidence type="ECO:0000256" key="1">
    <source>
        <dbReference type="SAM" id="SignalP"/>
    </source>
</evidence>
<sequence>MARRIVTLLLANHFSAVASLLATLREAVSQADSVADLFIAASTAKR</sequence>
<feature type="chain" id="PRO_5045781348" evidence="1">
    <location>
        <begin position="19"/>
        <end position="46"/>
    </location>
</feature>
<gene>
    <name evidence="2" type="ORF">E7V67_010445</name>
</gene>